<dbReference type="PANTHER" id="PTHR45947">
    <property type="entry name" value="SULFOQUINOVOSYL TRANSFERASE SQD2"/>
    <property type="match status" value="1"/>
</dbReference>
<reference evidence="5" key="1">
    <citation type="submission" date="2020-02" db="EMBL/GenBank/DDBJ databases">
        <authorList>
            <person name="Meier V. D."/>
        </authorList>
    </citation>
    <scope>NUCLEOTIDE SEQUENCE</scope>
    <source>
        <strain evidence="5">AVDCRST_MAG69</strain>
    </source>
</reference>
<dbReference type="PANTHER" id="PTHR45947:SF3">
    <property type="entry name" value="SULFOQUINOVOSYL TRANSFERASE SQD2"/>
    <property type="match status" value="1"/>
</dbReference>
<dbReference type="GO" id="GO:0016757">
    <property type="term" value="F:glycosyltransferase activity"/>
    <property type="evidence" value="ECO:0007669"/>
    <property type="project" value="UniProtKB-KW"/>
</dbReference>
<protein>
    <submittedName>
        <fullName evidence="5">Uncharacterized protein</fullName>
    </submittedName>
</protein>
<dbReference type="InterPro" id="IPR028098">
    <property type="entry name" value="Glyco_trans_4-like_N"/>
</dbReference>
<evidence type="ECO:0000256" key="1">
    <source>
        <dbReference type="ARBA" id="ARBA00022676"/>
    </source>
</evidence>
<feature type="domain" description="Glycosyltransferase subfamily 4-like N-terminal" evidence="4">
    <location>
        <begin position="14"/>
        <end position="196"/>
    </location>
</feature>
<dbReference type="Gene3D" id="3.40.50.2000">
    <property type="entry name" value="Glycogen Phosphorylase B"/>
    <property type="match status" value="4"/>
</dbReference>
<evidence type="ECO:0000313" key="5">
    <source>
        <dbReference type="EMBL" id="CAA9515234.1"/>
    </source>
</evidence>
<dbReference type="InterPro" id="IPR050194">
    <property type="entry name" value="Glycosyltransferase_grp1"/>
</dbReference>
<accession>A0A6J4T7I3</accession>
<feature type="domain" description="Glycosyl transferase family 1" evidence="3">
    <location>
        <begin position="376"/>
        <end position="441"/>
    </location>
</feature>
<keyword evidence="2" id="KW-0808">Transferase</keyword>
<evidence type="ECO:0000259" key="3">
    <source>
        <dbReference type="Pfam" id="PF00534"/>
    </source>
</evidence>
<organism evidence="5">
    <name type="scientific">uncultured Solirubrobacteraceae bacterium</name>
    <dbReference type="NCBI Taxonomy" id="1162706"/>
    <lineage>
        <taxon>Bacteria</taxon>
        <taxon>Bacillati</taxon>
        <taxon>Actinomycetota</taxon>
        <taxon>Thermoleophilia</taxon>
        <taxon>Solirubrobacterales</taxon>
        <taxon>Solirubrobacteraceae</taxon>
        <taxon>environmental samples</taxon>
    </lineage>
</organism>
<sequence length="520" mass="54395">MRVLIFHGYLLHGTGSNVYNANLAESLARAGHEVHLFCQDRDALDLSWVDASGNWDSGELEVVARRPEARATVYRPPIGRVLPVYVADAYEGFDAKPFPELSGAELDAYIAANVAAVADVAGRVRPDVALANHLVMGPLVLARALTPLAVPYAVKIHGSALEYTVKPNPRFVPHAREGLAGARAVLVGSRHTAESLWSAMGDPELESRTRLGPPGVDIAAFAPREPAQAAEGVASLLDRLRAGADAAAATSAGGGTGGETSAFARDFAMAAGALERLDCDADRPVVFVGKLIGSKGVELLLAAWPLVLARVPSARLVVVGFGGFREGLESLAAVLASGDLERARTTRSETGAPLAALSAFFESLGPDEAAAYSEAARALDERVLWAGRLDHGELHDLLPAMEAMVVPSTFPEAFGMVAAEAAACGVLPVVAAHSGLAEVARTLAAAVPEPARPLLSFEVGPDAVRQIGRAVSDWLLAPEALRADTRAALVRTARERYSWDGVARTVLAAGRGELADLPLP</sequence>
<dbReference type="EMBL" id="CADCVP010000301">
    <property type="protein sequence ID" value="CAA9515234.1"/>
    <property type="molecule type" value="Genomic_DNA"/>
</dbReference>
<evidence type="ECO:0000259" key="4">
    <source>
        <dbReference type="Pfam" id="PF13579"/>
    </source>
</evidence>
<evidence type="ECO:0000256" key="2">
    <source>
        <dbReference type="ARBA" id="ARBA00022679"/>
    </source>
</evidence>
<dbReference type="InterPro" id="IPR001296">
    <property type="entry name" value="Glyco_trans_1"/>
</dbReference>
<name>A0A6J4T7I3_9ACTN</name>
<dbReference type="Pfam" id="PF13579">
    <property type="entry name" value="Glyco_trans_4_4"/>
    <property type="match status" value="1"/>
</dbReference>
<dbReference type="CDD" id="cd03801">
    <property type="entry name" value="GT4_PimA-like"/>
    <property type="match status" value="1"/>
</dbReference>
<dbReference type="SUPFAM" id="SSF53756">
    <property type="entry name" value="UDP-Glycosyltransferase/glycogen phosphorylase"/>
    <property type="match status" value="1"/>
</dbReference>
<keyword evidence="1" id="KW-0328">Glycosyltransferase</keyword>
<gene>
    <name evidence="5" type="ORF">AVDCRST_MAG69-2727</name>
</gene>
<dbReference type="Pfam" id="PF00534">
    <property type="entry name" value="Glycos_transf_1"/>
    <property type="match status" value="1"/>
</dbReference>
<proteinExistence type="predicted"/>
<dbReference type="AlphaFoldDB" id="A0A6J4T7I3"/>
<dbReference type="GO" id="GO:1901137">
    <property type="term" value="P:carbohydrate derivative biosynthetic process"/>
    <property type="evidence" value="ECO:0007669"/>
    <property type="project" value="UniProtKB-ARBA"/>
</dbReference>